<keyword evidence="1" id="KW-0175">Coiled coil</keyword>
<evidence type="ECO:0000313" key="2">
    <source>
        <dbReference type="EMBL" id="CAI6352930.1"/>
    </source>
</evidence>
<keyword evidence="3" id="KW-1185">Reference proteome</keyword>
<proteinExistence type="predicted"/>
<dbReference type="Proteomes" id="UP001160148">
    <property type="component" value="Unassembled WGS sequence"/>
</dbReference>
<dbReference type="AlphaFoldDB" id="A0AAV0WB16"/>
<reference evidence="2 3" key="1">
    <citation type="submission" date="2023-01" db="EMBL/GenBank/DDBJ databases">
        <authorList>
            <person name="Whitehead M."/>
        </authorList>
    </citation>
    <scope>NUCLEOTIDE SEQUENCE [LARGE SCALE GENOMIC DNA]</scope>
</reference>
<evidence type="ECO:0000256" key="1">
    <source>
        <dbReference type="SAM" id="Coils"/>
    </source>
</evidence>
<dbReference type="EMBL" id="CARXXK010000002">
    <property type="protein sequence ID" value="CAI6352930.1"/>
    <property type="molecule type" value="Genomic_DNA"/>
</dbReference>
<evidence type="ECO:0000313" key="3">
    <source>
        <dbReference type="Proteomes" id="UP001160148"/>
    </source>
</evidence>
<organism evidence="2 3">
    <name type="scientific">Macrosiphum euphorbiae</name>
    <name type="common">potato aphid</name>
    <dbReference type="NCBI Taxonomy" id="13131"/>
    <lineage>
        <taxon>Eukaryota</taxon>
        <taxon>Metazoa</taxon>
        <taxon>Ecdysozoa</taxon>
        <taxon>Arthropoda</taxon>
        <taxon>Hexapoda</taxon>
        <taxon>Insecta</taxon>
        <taxon>Pterygota</taxon>
        <taxon>Neoptera</taxon>
        <taxon>Paraneoptera</taxon>
        <taxon>Hemiptera</taxon>
        <taxon>Sternorrhyncha</taxon>
        <taxon>Aphidomorpha</taxon>
        <taxon>Aphidoidea</taxon>
        <taxon>Aphididae</taxon>
        <taxon>Macrosiphini</taxon>
        <taxon>Macrosiphum</taxon>
    </lineage>
</organism>
<accession>A0AAV0WB16</accession>
<gene>
    <name evidence="2" type="ORF">MEUPH1_LOCUS9116</name>
</gene>
<sequence>MDQNKFRIGTSYLERNKHYVQANRESEYNMYNNLPSTTNFSQSTHEGSRVQSKVIEDLQSKVFSLNVTYQKYNNMVHQFKAELAQVKTENDTMNDEIAGIRDSIFDIHHSLENQLQDNFNIATKTHKHYQRSKNLLIFNIPDSMGETPEMLNSIISELLRDIGFNNEFPEITRFGIDRDKDRPILLVFKSPDYVQTILKQKNKLCFFKRWQKVKIGRDLTVNQR</sequence>
<comment type="caution">
    <text evidence="2">The sequence shown here is derived from an EMBL/GenBank/DDBJ whole genome shotgun (WGS) entry which is preliminary data.</text>
</comment>
<protein>
    <submittedName>
        <fullName evidence="2">Uncharacterized protein</fullName>
    </submittedName>
</protein>
<feature type="coiled-coil region" evidence="1">
    <location>
        <begin position="69"/>
        <end position="96"/>
    </location>
</feature>
<name>A0AAV0WB16_9HEMI</name>